<dbReference type="PANTHER" id="PTHR11575">
    <property type="entry name" value="5'-NUCLEOTIDASE-RELATED"/>
    <property type="match status" value="1"/>
</dbReference>
<feature type="domain" description="Calcineurin-like phosphoesterase" evidence="12">
    <location>
        <begin position="22"/>
        <end position="274"/>
    </location>
</feature>
<dbReference type="Gene3D" id="3.90.780.10">
    <property type="entry name" value="5'-Nucleotidase, C-terminal domain"/>
    <property type="match status" value="1"/>
</dbReference>
<evidence type="ECO:0000256" key="10">
    <source>
        <dbReference type="ARBA" id="ARBA00023268"/>
    </source>
</evidence>
<dbReference type="PROSITE" id="PS00786">
    <property type="entry name" value="5_NUCLEOTIDASE_2"/>
    <property type="match status" value="1"/>
</dbReference>
<keyword evidence="15" id="KW-1185">Reference proteome</keyword>
<evidence type="ECO:0000313" key="14">
    <source>
        <dbReference type="EMBL" id="MED5019817.1"/>
    </source>
</evidence>
<evidence type="ECO:0000259" key="12">
    <source>
        <dbReference type="Pfam" id="PF00149"/>
    </source>
</evidence>
<accession>A0ABU6PY48</accession>
<dbReference type="InterPro" id="IPR006179">
    <property type="entry name" value="5_nucleotidase/apyrase"/>
</dbReference>
<evidence type="ECO:0000256" key="9">
    <source>
        <dbReference type="ARBA" id="ARBA00022801"/>
    </source>
</evidence>
<evidence type="ECO:0000256" key="2">
    <source>
        <dbReference type="ARBA" id="ARBA00001730"/>
    </source>
</evidence>
<dbReference type="PANTHER" id="PTHR11575:SF6">
    <property type="entry name" value="2',3'-CYCLIC-NUCLEOTIDE 2'-PHOSPHODIESTERASE_3'-NUCLEOTIDASE"/>
    <property type="match status" value="1"/>
</dbReference>
<evidence type="ECO:0000259" key="13">
    <source>
        <dbReference type="Pfam" id="PF02872"/>
    </source>
</evidence>
<comment type="catalytic activity">
    <reaction evidence="1">
        <text>a ribonucleoside 3'-phosphate + H2O = a ribonucleoside + phosphate</text>
        <dbReference type="Rhea" id="RHEA:10144"/>
        <dbReference type="ChEBI" id="CHEBI:13197"/>
        <dbReference type="ChEBI" id="CHEBI:15377"/>
        <dbReference type="ChEBI" id="CHEBI:18254"/>
        <dbReference type="ChEBI" id="CHEBI:43474"/>
        <dbReference type="EC" id="3.1.3.6"/>
    </reaction>
</comment>
<comment type="similarity">
    <text evidence="5 11">Belongs to the 5'-nucleotidase family.</text>
</comment>
<keyword evidence="10" id="KW-0511">Multifunctional enzyme</keyword>
<dbReference type="PRINTS" id="PR01607">
    <property type="entry name" value="APYRASEFAMLY"/>
</dbReference>
<sequence length="680" mass="74496">MNGNQNGSAVNEQAGAEPTMLLRIMSTTDVHACLMDYDYYRDQQDPSLGLVRTASLVRQARSEAANTLLVDNGDLIQGTPLGTFAARIDPSCFSETEPFIHPAIQAMNTMGYDAATLGNHEFNYGLDYLDQVIAGAQFPYVNANIYVNERQLDSGGSGSMVNRYTPYVILNKICTDSEGNPHELRIGVIGLVPPQILDWDQAHLEGRVQVKDMVLSLLEWVPQMKEKGADVIVALAHTGFDGSVTLLDHNAENAVLPLSLVPGIDAITFSHTHHVFPAADAASLSPAFKGADGCPLPAIQLEEGTINGLPAVQAGYGGAMLGIIDLSLRQVEGRWQAVHGQSMIREVYDRDNGIEQASPDPVITAMLQEVHHNTILYANAPIGRVKNPLHSYFSLVHEDASVQLLNQAQTAYARRWITVHAPHLSHLPVLSVGSPFKAGRNGPQEYADIPAGPVAIKSATELYLFDNTVKGVRMTGAGVLEWLEMAAGLYNRIDPDQDGDQPLLNPLFAVFNFDVIGGVTYQVDVTQPARYKPDGTLQDPDARRIVDLRYEGNPIVPEQEFILVSSNYRVFGGGNFPGLKEAELVMDSTDENRQVLIDYIAEQGCLEGIAKKNWSFVPIEQPVSVTFVSSPSAVKYIRDFPQIEYTDRIDAKGYGVYRLDLRARRTAAANESLEKAYRYS</sequence>
<dbReference type="InterPro" id="IPR006146">
    <property type="entry name" value="5'-Nucleotdase_CS"/>
</dbReference>
<dbReference type="RefSeq" id="WP_328280995.1">
    <property type="nucleotide sequence ID" value="NZ_JARTLD010000056.1"/>
</dbReference>
<evidence type="ECO:0000256" key="4">
    <source>
        <dbReference type="ARBA" id="ARBA00004196"/>
    </source>
</evidence>
<evidence type="ECO:0000256" key="1">
    <source>
        <dbReference type="ARBA" id="ARBA00000527"/>
    </source>
</evidence>
<feature type="domain" description="5'-Nucleotidase C-terminal" evidence="13">
    <location>
        <begin position="382"/>
        <end position="581"/>
    </location>
</feature>
<dbReference type="SUPFAM" id="SSF56300">
    <property type="entry name" value="Metallo-dependent phosphatases"/>
    <property type="match status" value="1"/>
</dbReference>
<comment type="catalytic activity">
    <reaction evidence="2">
        <text>a nucleoside 2',3'-cyclic phosphate + H2O = a nucleoside 3'-phosphate + H(+)</text>
        <dbReference type="Rhea" id="RHEA:19621"/>
        <dbReference type="ChEBI" id="CHEBI:15377"/>
        <dbReference type="ChEBI" id="CHEBI:15378"/>
        <dbReference type="ChEBI" id="CHEBI:66949"/>
        <dbReference type="ChEBI" id="CHEBI:66954"/>
        <dbReference type="EC" id="3.1.4.16"/>
    </reaction>
</comment>
<keyword evidence="9 11" id="KW-0378">Hydrolase</keyword>
<keyword evidence="7" id="KW-0732">Signal</keyword>
<dbReference type="InterPro" id="IPR036907">
    <property type="entry name" value="5'-Nucleotdase_C_sf"/>
</dbReference>
<dbReference type="InterPro" id="IPR004843">
    <property type="entry name" value="Calcineurin-like_PHP"/>
</dbReference>
<dbReference type="InterPro" id="IPR008334">
    <property type="entry name" value="5'-Nucleotdase_C"/>
</dbReference>
<dbReference type="NCBIfam" id="NF006938">
    <property type="entry name" value="PRK09420.1"/>
    <property type="match status" value="1"/>
</dbReference>
<dbReference type="InterPro" id="IPR041827">
    <property type="entry name" value="CpdB_N"/>
</dbReference>
<protein>
    <submittedName>
        <fullName evidence="14">Bifunctional 2',3'-cyclic-nucleotide 2'-phosphodiesterase/3'-nucleotidase</fullName>
    </submittedName>
</protein>
<dbReference type="EMBL" id="JARTLD010000056">
    <property type="protein sequence ID" value="MED5019817.1"/>
    <property type="molecule type" value="Genomic_DNA"/>
</dbReference>
<comment type="caution">
    <text evidence="14">The sequence shown here is derived from an EMBL/GenBank/DDBJ whole genome shotgun (WGS) entry which is preliminary data.</text>
</comment>
<name>A0ABU6PY48_9BACL</name>
<evidence type="ECO:0000256" key="11">
    <source>
        <dbReference type="RuleBase" id="RU362119"/>
    </source>
</evidence>
<evidence type="ECO:0000256" key="5">
    <source>
        <dbReference type="ARBA" id="ARBA00006654"/>
    </source>
</evidence>
<comment type="cofactor">
    <cofactor evidence="3">
        <name>a divalent metal cation</name>
        <dbReference type="ChEBI" id="CHEBI:60240"/>
    </cofactor>
</comment>
<dbReference type="Pfam" id="PF00149">
    <property type="entry name" value="Metallophos"/>
    <property type="match status" value="1"/>
</dbReference>
<dbReference type="Gene3D" id="3.60.21.10">
    <property type="match status" value="1"/>
</dbReference>
<keyword evidence="6" id="KW-0479">Metal-binding</keyword>
<dbReference type="InterPro" id="IPR029052">
    <property type="entry name" value="Metallo-depent_PP-like"/>
</dbReference>
<keyword evidence="8 11" id="KW-0547">Nucleotide-binding</keyword>
<dbReference type="CDD" id="cd07410">
    <property type="entry name" value="MPP_CpdB_N"/>
    <property type="match status" value="1"/>
</dbReference>
<reference evidence="14 15" key="1">
    <citation type="submission" date="2023-03" db="EMBL/GenBank/DDBJ databases">
        <title>Bacillus Genome Sequencing.</title>
        <authorList>
            <person name="Dunlap C."/>
        </authorList>
    </citation>
    <scope>NUCLEOTIDE SEQUENCE [LARGE SCALE GENOMIC DNA]</scope>
    <source>
        <strain evidence="14 15">NRS-52</strain>
    </source>
</reference>
<evidence type="ECO:0000256" key="8">
    <source>
        <dbReference type="ARBA" id="ARBA00022741"/>
    </source>
</evidence>
<gene>
    <name evidence="14" type="ORF">P9847_21225</name>
</gene>
<organism evidence="14 15">
    <name type="scientific">Paenibacillus chibensis</name>
    <dbReference type="NCBI Taxonomy" id="59846"/>
    <lineage>
        <taxon>Bacteria</taxon>
        <taxon>Bacillati</taxon>
        <taxon>Bacillota</taxon>
        <taxon>Bacilli</taxon>
        <taxon>Bacillales</taxon>
        <taxon>Paenibacillaceae</taxon>
        <taxon>Paenibacillus</taxon>
    </lineage>
</organism>
<evidence type="ECO:0000256" key="6">
    <source>
        <dbReference type="ARBA" id="ARBA00022723"/>
    </source>
</evidence>
<comment type="subcellular location">
    <subcellularLocation>
        <location evidence="4">Cell envelope</location>
    </subcellularLocation>
</comment>
<dbReference type="Proteomes" id="UP001343257">
    <property type="component" value="Unassembled WGS sequence"/>
</dbReference>
<evidence type="ECO:0000256" key="7">
    <source>
        <dbReference type="ARBA" id="ARBA00022729"/>
    </source>
</evidence>
<proteinExistence type="inferred from homology"/>
<evidence type="ECO:0000313" key="15">
    <source>
        <dbReference type="Proteomes" id="UP001343257"/>
    </source>
</evidence>
<evidence type="ECO:0000256" key="3">
    <source>
        <dbReference type="ARBA" id="ARBA00001968"/>
    </source>
</evidence>
<dbReference type="Pfam" id="PF02872">
    <property type="entry name" value="5_nucleotid_C"/>
    <property type="match status" value="1"/>
</dbReference>
<dbReference type="SUPFAM" id="SSF55816">
    <property type="entry name" value="5'-nucleotidase (syn. UDP-sugar hydrolase), C-terminal domain"/>
    <property type="match status" value="1"/>
</dbReference>